<reference evidence="3 4" key="1">
    <citation type="journal article" date="2013" name="Mar. Genomics">
        <title>Expression of sulfatases in Rhodopirellula baltica and the diversity of sulfatases in the genus Rhodopirellula.</title>
        <authorList>
            <person name="Wegner C.E."/>
            <person name="Richter-Heitmann T."/>
            <person name="Klindworth A."/>
            <person name="Klockow C."/>
            <person name="Richter M."/>
            <person name="Achstetter T."/>
            <person name="Glockner F.O."/>
            <person name="Harder J."/>
        </authorList>
    </citation>
    <scope>NUCLEOTIDE SEQUENCE [LARGE SCALE GENOMIC DNA]</scope>
    <source>
        <strain evidence="3 4">SM1</strain>
    </source>
</reference>
<comment type="caution">
    <text evidence="3">The sequence shown here is derived from an EMBL/GenBank/DDBJ whole genome shotgun (WGS) entry which is preliminary data.</text>
</comment>
<gene>
    <name evidence="3" type="ORF">RMSM_00681</name>
</gene>
<accession>M5S430</accession>
<dbReference type="Pfam" id="PF00535">
    <property type="entry name" value="Glycos_transf_2"/>
    <property type="match status" value="1"/>
</dbReference>
<proteinExistence type="predicted"/>
<evidence type="ECO:0000259" key="2">
    <source>
        <dbReference type="Pfam" id="PF00535"/>
    </source>
</evidence>
<organism evidence="3 4">
    <name type="scientific">Rhodopirellula maiorica SM1</name>
    <dbReference type="NCBI Taxonomy" id="1265738"/>
    <lineage>
        <taxon>Bacteria</taxon>
        <taxon>Pseudomonadati</taxon>
        <taxon>Planctomycetota</taxon>
        <taxon>Planctomycetia</taxon>
        <taxon>Pirellulales</taxon>
        <taxon>Pirellulaceae</taxon>
        <taxon>Novipirellula</taxon>
    </lineage>
</organism>
<keyword evidence="3" id="KW-0808">Transferase</keyword>
<dbReference type="Gene3D" id="3.90.550.10">
    <property type="entry name" value="Spore Coat Polysaccharide Biosynthesis Protein SpsA, Chain A"/>
    <property type="match status" value="1"/>
</dbReference>
<evidence type="ECO:0000313" key="4">
    <source>
        <dbReference type="Proteomes" id="UP000011991"/>
    </source>
</evidence>
<dbReference type="InterPro" id="IPR001173">
    <property type="entry name" value="Glyco_trans_2-like"/>
</dbReference>
<keyword evidence="1" id="KW-0802">TPR repeat</keyword>
<feature type="domain" description="Glycosyltransferase 2-like" evidence="2">
    <location>
        <begin position="2"/>
        <end position="163"/>
    </location>
</feature>
<sequence>MSVVIPAYNASEFLPQTLDSVLAQTYKSMEVIVVDDGSTDDTQGCVSTFLSDSRVRYHWKENGGDGSARNEGIRISTAPYVAFVDADDLWYPDKLEKQMPLFDQKIKPGIVFSDRDLINEKGEPILGCQWPLFRGNRLYERLLIQNFVPTSAAVVAREVFKEVGMFDENIRYVCDRDFWLRASLKFPFDFVPKALEAHRKWGNQMTSNKLAFAEAALQLITRFVREHQDLIDASLESKIWSAAYARRGICLGESGRYRGALEDLLYAIRQRPTNRQAVKSLIKLVLGRL</sequence>
<dbReference type="PATRIC" id="fig|1265738.3.peg.679"/>
<feature type="repeat" description="TPR" evidence="1">
    <location>
        <begin position="241"/>
        <end position="274"/>
    </location>
</feature>
<dbReference type="InterPro" id="IPR011990">
    <property type="entry name" value="TPR-like_helical_dom_sf"/>
</dbReference>
<dbReference type="InterPro" id="IPR029044">
    <property type="entry name" value="Nucleotide-diphossugar_trans"/>
</dbReference>
<evidence type="ECO:0000313" key="3">
    <source>
        <dbReference type="EMBL" id="EMI22392.1"/>
    </source>
</evidence>
<protein>
    <submittedName>
        <fullName evidence="3">Glycosyl transferase, group 2 family protein</fullName>
    </submittedName>
</protein>
<dbReference type="SUPFAM" id="SSF53448">
    <property type="entry name" value="Nucleotide-diphospho-sugar transferases"/>
    <property type="match status" value="1"/>
</dbReference>
<keyword evidence="4" id="KW-1185">Reference proteome</keyword>
<dbReference type="PANTHER" id="PTHR22916">
    <property type="entry name" value="GLYCOSYLTRANSFERASE"/>
    <property type="match status" value="1"/>
</dbReference>
<dbReference type="PANTHER" id="PTHR22916:SF3">
    <property type="entry name" value="UDP-GLCNAC:BETAGAL BETA-1,3-N-ACETYLGLUCOSAMINYLTRANSFERASE-LIKE PROTEIN 1"/>
    <property type="match status" value="1"/>
</dbReference>
<dbReference type="InterPro" id="IPR019734">
    <property type="entry name" value="TPR_rpt"/>
</dbReference>
<evidence type="ECO:0000256" key="1">
    <source>
        <dbReference type="PROSITE-ProRule" id="PRU00339"/>
    </source>
</evidence>
<dbReference type="EMBL" id="ANOG01000106">
    <property type="protein sequence ID" value="EMI22392.1"/>
    <property type="molecule type" value="Genomic_DNA"/>
</dbReference>
<dbReference type="PROSITE" id="PS50005">
    <property type="entry name" value="TPR"/>
    <property type="match status" value="1"/>
</dbReference>
<dbReference type="GO" id="GO:0016758">
    <property type="term" value="F:hexosyltransferase activity"/>
    <property type="evidence" value="ECO:0007669"/>
    <property type="project" value="UniProtKB-ARBA"/>
</dbReference>
<dbReference type="RefSeq" id="WP_008691424.1">
    <property type="nucleotide sequence ID" value="NZ_ANOG01000106.1"/>
</dbReference>
<name>M5S430_9BACT</name>
<dbReference type="AlphaFoldDB" id="M5S430"/>
<dbReference type="SUPFAM" id="SSF48452">
    <property type="entry name" value="TPR-like"/>
    <property type="match status" value="1"/>
</dbReference>
<dbReference type="Proteomes" id="UP000011991">
    <property type="component" value="Unassembled WGS sequence"/>
</dbReference>